<dbReference type="CDD" id="cd13688">
    <property type="entry name" value="PBP2_GltI_DEBP"/>
    <property type="match status" value="1"/>
</dbReference>
<dbReference type="OrthoDB" id="6192933at2"/>
<dbReference type="Proteomes" id="UP000321058">
    <property type="component" value="Unassembled WGS sequence"/>
</dbReference>
<keyword evidence="2" id="KW-0813">Transport</keyword>
<gene>
    <name evidence="5" type="ORF">RSO01_54180</name>
</gene>
<comment type="similarity">
    <text evidence="1">Belongs to the bacterial solute-binding protein 3 family.</text>
</comment>
<dbReference type="GO" id="GO:0005576">
    <property type="term" value="C:extracellular region"/>
    <property type="evidence" value="ECO:0007669"/>
    <property type="project" value="TreeGrafter"/>
</dbReference>
<evidence type="ECO:0000313" key="5">
    <source>
        <dbReference type="EMBL" id="GEP58252.1"/>
    </source>
</evidence>
<dbReference type="InterPro" id="IPR001638">
    <property type="entry name" value="Solute-binding_3/MltF_N"/>
</dbReference>
<comment type="caution">
    <text evidence="5">The sequence shown here is derived from an EMBL/GenBank/DDBJ whole genome shotgun (WGS) entry which is preliminary data.</text>
</comment>
<evidence type="ECO:0000256" key="1">
    <source>
        <dbReference type="ARBA" id="ARBA00010333"/>
    </source>
</evidence>
<accession>A0A512NH65</accession>
<organism evidence="5 6">
    <name type="scientific">Reyranella soli</name>
    <dbReference type="NCBI Taxonomy" id="1230389"/>
    <lineage>
        <taxon>Bacteria</taxon>
        <taxon>Pseudomonadati</taxon>
        <taxon>Pseudomonadota</taxon>
        <taxon>Alphaproteobacteria</taxon>
        <taxon>Hyphomicrobiales</taxon>
        <taxon>Reyranellaceae</taxon>
        <taxon>Reyranella</taxon>
    </lineage>
</organism>
<dbReference type="GO" id="GO:0006865">
    <property type="term" value="P:amino acid transport"/>
    <property type="evidence" value="ECO:0007669"/>
    <property type="project" value="TreeGrafter"/>
</dbReference>
<dbReference type="RefSeq" id="WP_147153310.1">
    <property type="nucleotide sequence ID" value="NZ_BKAJ01000097.1"/>
</dbReference>
<keyword evidence="6" id="KW-1185">Reference proteome</keyword>
<reference evidence="5 6" key="1">
    <citation type="submission" date="2019-07" db="EMBL/GenBank/DDBJ databases">
        <title>Whole genome shotgun sequence of Reyranella soli NBRC 108950.</title>
        <authorList>
            <person name="Hosoyama A."/>
            <person name="Uohara A."/>
            <person name="Ohji S."/>
            <person name="Ichikawa N."/>
        </authorList>
    </citation>
    <scope>NUCLEOTIDE SEQUENCE [LARGE SCALE GENOMIC DNA]</scope>
    <source>
        <strain evidence="5 6">NBRC 108950</strain>
    </source>
</reference>
<evidence type="ECO:0000256" key="2">
    <source>
        <dbReference type="ARBA" id="ARBA00022448"/>
    </source>
</evidence>
<protein>
    <submittedName>
        <fullName evidence="5">Amino acid ABC transporter substrate-binding protein</fullName>
    </submittedName>
</protein>
<dbReference type="AlphaFoldDB" id="A0A512NH65"/>
<dbReference type="Pfam" id="PF00497">
    <property type="entry name" value="SBP_bac_3"/>
    <property type="match status" value="1"/>
</dbReference>
<keyword evidence="3" id="KW-0732">Signal</keyword>
<sequence>MSALSKTFGALTLASTVWFVGEAVGQTPPTLDQIRSSKTLRIAYDADAPPFSYIAPGSPATAAPQGYSVDLCRAVADQFKEQLKIPDLKVAYVSVNSVNRFDSIVDNKADLLCESSTATLSRRAKVDFSIPIFIDGASFAIGPNGPRDVKQLAGKKVAVLPGTTTEQELRRALTGTQINAELVLVKTNQEGIDLLAKGQVEAYFADRATLTFLLRKEKEAASLLMADTYLSIEPIALAVRRGDSDFRLAVDTALSHIYRRGEIVQVFKGAFGPLTTPSPLLNALFQISGLPD</sequence>
<dbReference type="EMBL" id="BKAJ01000097">
    <property type="protein sequence ID" value="GEP58252.1"/>
    <property type="molecule type" value="Genomic_DNA"/>
</dbReference>
<proteinExistence type="inferred from homology"/>
<dbReference type="SMART" id="SM00062">
    <property type="entry name" value="PBPb"/>
    <property type="match status" value="1"/>
</dbReference>
<dbReference type="GO" id="GO:0030288">
    <property type="term" value="C:outer membrane-bounded periplasmic space"/>
    <property type="evidence" value="ECO:0007669"/>
    <property type="project" value="TreeGrafter"/>
</dbReference>
<dbReference type="SUPFAM" id="SSF53850">
    <property type="entry name" value="Periplasmic binding protein-like II"/>
    <property type="match status" value="1"/>
</dbReference>
<evidence type="ECO:0000313" key="6">
    <source>
        <dbReference type="Proteomes" id="UP000321058"/>
    </source>
</evidence>
<name>A0A512NH65_9HYPH</name>
<dbReference type="PANTHER" id="PTHR30085">
    <property type="entry name" value="AMINO ACID ABC TRANSPORTER PERMEASE"/>
    <property type="match status" value="1"/>
</dbReference>
<feature type="domain" description="Solute-binding protein family 3/N-terminal" evidence="4">
    <location>
        <begin position="39"/>
        <end position="274"/>
    </location>
</feature>
<dbReference type="Gene3D" id="3.40.190.10">
    <property type="entry name" value="Periplasmic binding protein-like II"/>
    <property type="match status" value="2"/>
</dbReference>
<dbReference type="InterPro" id="IPR051455">
    <property type="entry name" value="Bact_solute-bind_prot3"/>
</dbReference>
<evidence type="ECO:0000256" key="3">
    <source>
        <dbReference type="ARBA" id="ARBA00022729"/>
    </source>
</evidence>
<evidence type="ECO:0000259" key="4">
    <source>
        <dbReference type="SMART" id="SM00062"/>
    </source>
</evidence>
<dbReference type="PANTHER" id="PTHR30085:SF6">
    <property type="entry name" value="ABC TRANSPORTER GLUTAMINE-BINDING PROTEIN GLNH"/>
    <property type="match status" value="1"/>
</dbReference>